<dbReference type="EMBL" id="WNTK01000219">
    <property type="protein sequence ID" value="KAG9470817.1"/>
    <property type="molecule type" value="Genomic_DNA"/>
</dbReference>
<feature type="signal peptide" evidence="6">
    <location>
        <begin position="1"/>
        <end position="20"/>
    </location>
</feature>
<feature type="transmembrane region" description="Helical" evidence="5">
    <location>
        <begin position="195"/>
        <end position="213"/>
    </location>
</feature>
<dbReference type="Gene3D" id="2.10.60.10">
    <property type="entry name" value="CD59"/>
    <property type="match status" value="2"/>
</dbReference>
<keyword evidence="5" id="KW-0812">Transmembrane</keyword>
<feature type="chain" id="PRO_5035293433" description="UPAR/Ly6 domain-containing protein" evidence="6">
    <location>
        <begin position="21"/>
        <end position="214"/>
    </location>
</feature>
<gene>
    <name evidence="8" type="ORF">GDO78_016668</name>
</gene>
<dbReference type="Pfam" id="PF02988">
    <property type="entry name" value="PLA2_inh"/>
    <property type="match status" value="1"/>
</dbReference>
<proteinExistence type="inferred from homology"/>
<keyword evidence="9" id="KW-1185">Reference proteome</keyword>
<comment type="subcellular location">
    <subcellularLocation>
        <location evidence="1">Secreted</location>
    </subcellularLocation>
</comment>
<dbReference type="AlphaFoldDB" id="A0A8J6EK76"/>
<dbReference type="InterPro" id="IPR045860">
    <property type="entry name" value="Snake_toxin-like_sf"/>
</dbReference>
<dbReference type="SMART" id="SM00134">
    <property type="entry name" value="LU"/>
    <property type="match status" value="1"/>
</dbReference>
<dbReference type="OrthoDB" id="9904051at2759"/>
<comment type="similarity">
    <text evidence="2">Belongs to the CNF-like-inhibitor family.</text>
</comment>
<keyword evidence="5" id="KW-1133">Transmembrane helix</keyword>
<feature type="domain" description="UPAR/Ly6" evidence="7">
    <location>
        <begin position="21"/>
        <end position="115"/>
    </location>
</feature>
<dbReference type="InterPro" id="IPR004126">
    <property type="entry name" value="PLipase_A2_inh_N"/>
</dbReference>
<evidence type="ECO:0000256" key="6">
    <source>
        <dbReference type="SAM" id="SignalP"/>
    </source>
</evidence>
<protein>
    <recommendedName>
        <fullName evidence="7">UPAR/Ly6 domain-containing protein</fullName>
    </recommendedName>
</protein>
<dbReference type="Pfam" id="PF00021">
    <property type="entry name" value="UPAR_LY6"/>
    <property type="match status" value="1"/>
</dbReference>
<sequence>MVSAVAVLCLVAGLLEGAFSLSCYHCTTNGSDCMKDEKTCVKTTDICISTITEIITQGKPSTKSLVRACGSKDECNTTYSVATNTTNLYAATKCCDKEKCPIPVFDVLKNTKQNELECPSCDEANEKCKKPLKVKCTGEEKQCVSYNSKDPKTKETYLTQGCATENVCKMQNMSTLLNDRILINKFECTNHAPSLLPGLFFPLAIVIAMLKLLS</sequence>
<comment type="caution">
    <text evidence="8">The sequence shown here is derived from an EMBL/GenBank/DDBJ whole genome shotgun (WGS) entry which is preliminary data.</text>
</comment>
<dbReference type="PANTHER" id="PTHR20914:SF36">
    <property type="entry name" value="PHOSPHOLIPASE A2 INHIBITOR AND LY6_PLAUR DOMAIN-CONTAINING PROTEIN"/>
    <property type="match status" value="1"/>
</dbReference>
<dbReference type="GO" id="GO:0004859">
    <property type="term" value="F:phospholipase inhibitor activity"/>
    <property type="evidence" value="ECO:0007669"/>
    <property type="project" value="InterPro"/>
</dbReference>
<dbReference type="SUPFAM" id="SSF57302">
    <property type="entry name" value="Snake toxin-like"/>
    <property type="match status" value="2"/>
</dbReference>
<evidence type="ECO:0000256" key="3">
    <source>
        <dbReference type="ARBA" id="ARBA00022525"/>
    </source>
</evidence>
<evidence type="ECO:0000259" key="7">
    <source>
        <dbReference type="SMART" id="SM00134"/>
    </source>
</evidence>
<accession>A0A8J6EK76</accession>
<evidence type="ECO:0000256" key="2">
    <source>
        <dbReference type="ARBA" id="ARBA00006570"/>
    </source>
</evidence>
<keyword evidence="6" id="KW-0732">Signal</keyword>
<dbReference type="CDD" id="cd23572">
    <property type="entry name" value="TFP_LU_ECD_PINLYP_rpt2"/>
    <property type="match status" value="1"/>
</dbReference>
<dbReference type="InterPro" id="IPR016054">
    <property type="entry name" value="LY6_UPA_recep-like"/>
</dbReference>
<keyword evidence="5" id="KW-0472">Membrane</keyword>
<reference evidence="8" key="1">
    <citation type="thesis" date="2020" institute="ProQuest LLC" country="789 East Eisenhower Parkway, Ann Arbor, MI, USA">
        <title>Comparative Genomics and Chromosome Evolution.</title>
        <authorList>
            <person name="Mudd A.B."/>
        </authorList>
    </citation>
    <scope>NUCLEOTIDE SEQUENCE</scope>
    <source>
        <strain evidence="8">HN-11 Male</strain>
        <tissue evidence="8">Kidney and liver</tissue>
    </source>
</reference>
<evidence type="ECO:0000313" key="9">
    <source>
        <dbReference type="Proteomes" id="UP000770717"/>
    </source>
</evidence>
<dbReference type="Proteomes" id="UP000770717">
    <property type="component" value="Unassembled WGS sequence"/>
</dbReference>
<dbReference type="GO" id="GO:0005576">
    <property type="term" value="C:extracellular region"/>
    <property type="evidence" value="ECO:0007669"/>
    <property type="project" value="UniProtKB-SubCell"/>
</dbReference>
<evidence type="ECO:0000256" key="1">
    <source>
        <dbReference type="ARBA" id="ARBA00004613"/>
    </source>
</evidence>
<evidence type="ECO:0000256" key="4">
    <source>
        <dbReference type="ARBA" id="ARBA00023157"/>
    </source>
</evidence>
<keyword evidence="3" id="KW-0964">Secreted</keyword>
<organism evidence="8 9">
    <name type="scientific">Eleutherodactylus coqui</name>
    <name type="common">Puerto Rican coqui</name>
    <dbReference type="NCBI Taxonomy" id="57060"/>
    <lineage>
        <taxon>Eukaryota</taxon>
        <taxon>Metazoa</taxon>
        <taxon>Chordata</taxon>
        <taxon>Craniata</taxon>
        <taxon>Vertebrata</taxon>
        <taxon>Euteleostomi</taxon>
        <taxon>Amphibia</taxon>
        <taxon>Batrachia</taxon>
        <taxon>Anura</taxon>
        <taxon>Neobatrachia</taxon>
        <taxon>Hyloidea</taxon>
        <taxon>Eleutherodactylidae</taxon>
        <taxon>Eleutherodactylinae</taxon>
        <taxon>Eleutherodactylus</taxon>
        <taxon>Eleutherodactylus</taxon>
    </lineage>
</organism>
<keyword evidence="4" id="KW-1015">Disulfide bond</keyword>
<evidence type="ECO:0000256" key="5">
    <source>
        <dbReference type="SAM" id="Phobius"/>
    </source>
</evidence>
<name>A0A8J6EK76_ELECQ</name>
<dbReference type="PANTHER" id="PTHR20914">
    <property type="entry name" value="LY6/PLAUR DOMAIN-CONTAINING PROTEIN 8"/>
    <property type="match status" value="1"/>
</dbReference>
<dbReference type="InterPro" id="IPR050918">
    <property type="entry name" value="CNF-like_PLA2_Inhibitor"/>
</dbReference>
<evidence type="ECO:0000313" key="8">
    <source>
        <dbReference type="EMBL" id="KAG9470817.1"/>
    </source>
</evidence>